<feature type="transmembrane region" description="Helical" evidence="7">
    <location>
        <begin position="301"/>
        <end position="322"/>
    </location>
</feature>
<dbReference type="InterPro" id="IPR049142">
    <property type="entry name" value="MS_channel_1st"/>
</dbReference>
<dbReference type="KEGG" id="aup:AsAng_0039390"/>
<organism evidence="11 12">
    <name type="scientific">Aureispira anguillae</name>
    <dbReference type="NCBI Taxonomy" id="2864201"/>
    <lineage>
        <taxon>Bacteria</taxon>
        <taxon>Pseudomonadati</taxon>
        <taxon>Bacteroidota</taxon>
        <taxon>Saprospiria</taxon>
        <taxon>Saprospirales</taxon>
        <taxon>Saprospiraceae</taxon>
        <taxon>Aureispira</taxon>
    </lineage>
</organism>
<evidence type="ECO:0000259" key="10">
    <source>
        <dbReference type="Pfam" id="PF21088"/>
    </source>
</evidence>
<feature type="transmembrane region" description="Helical" evidence="7">
    <location>
        <begin position="328"/>
        <end position="348"/>
    </location>
</feature>
<comment type="similarity">
    <text evidence="2">Belongs to the MscS (TC 1.A.23) family.</text>
</comment>
<dbReference type="Gene3D" id="2.30.30.60">
    <property type="match status" value="1"/>
</dbReference>
<keyword evidence="12" id="KW-1185">Reference proteome</keyword>
<dbReference type="Proteomes" id="UP001060919">
    <property type="component" value="Chromosome"/>
</dbReference>
<dbReference type="Gene3D" id="1.10.287.1260">
    <property type="match status" value="1"/>
</dbReference>
<dbReference type="GO" id="GO:0005886">
    <property type="term" value="C:plasma membrane"/>
    <property type="evidence" value="ECO:0007669"/>
    <property type="project" value="UniProtKB-SubCell"/>
</dbReference>
<dbReference type="SUPFAM" id="SSF50182">
    <property type="entry name" value="Sm-like ribonucleoproteins"/>
    <property type="match status" value="1"/>
</dbReference>
<evidence type="ECO:0000259" key="9">
    <source>
        <dbReference type="Pfam" id="PF21082"/>
    </source>
</evidence>
<dbReference type="InterPro" id="IPR011014">
    <property type="entry name" value="MscS_channel_TM-2"/>
</dbReference>
<evidence type="ECO:0000256" key="4">
    <source>
        <dbReference type="ARBA" id="ARBA00022692"/>
    </source>
</evidence>
<gene>
    <name evidence="11" type="ORF">AsAng_0039390</name>
</gene>
<dbReference type="InterPro" id="IPR023408">
    <property type="entry name" value="MscS_beta-dom_sf"/>
</dbReference>
<reference evidence="11" key="1">
    <citation type="submission" date="2022-09" db="EMBL/GenBank/DDBJ databases">
        <title>Aureispira anguillicida sp. nov., isolated from Leptocephalus of Japanese eel Anguilla japonica.</title>
        <authorList>
            <person name="Yuasa K."/>
            <person name="Mekata T."/>
            <person name="Ikunari K."/>
        </authorList>
    </citation>
    <scope>NUCLEOTIDE SEQUENCE</scope>
    <source>
        <strain evidence="11">EL160426</strain>
    </source>
</reference>
<sequence length="560" mass="62982">MLRNIFIIGIFYFLGLTSMLAQLEQESPVGDLSTPQEVAHQHIYYLNEEHYDLDQAAKALVGNKKKITDETRDYAIKLKQIFDGKGLIVREDLIPDNPDYIDSTNGNAVYVLFPNDLPEVYITRPLIGKNKRTRKYANYWRYDPTTIEQIPALHRSVYPLGSHLLLQLLPQGGATFLGLKSWQYLAILVLGLVAILLNFIIWRLLNILFKILANTKLGRNHFDPTVITKISHIISYMVVAYVIFIVIPVLMLPVWISYYFLTFLRVFNTICAVLVLLNAVELARSYFEKIVEKTNSTSDDQLLPIFIRILKAMIVIGGSIHVLDVFNVDLTALIAGLSIGGLAVALAAQDTVKHLIGSMMIYADRPFQLGDFISSGEIVGTVEDIGFRSTRIRTPDSSLISVPNGALVDMTVNNIGSLQFRRFNTTIGVAYYTPPALIQKFVEGLREMNQLHPKTKNDVSFIHLNNMGDSSLDIMFVVYFNTTDYATDLALKEELIFGILNLAEAMNVHIAFPSTSVYIESMPEKKGQMPNYGKAELSDADQQMQQFLADFSKKYPDAGL</sequence>
<evidence type="ECO:0000259" key="8">
    <source>
        <dbReference type="Pfam" id="PF00924"/>
    </source>
</evidence>
<dbReference type="Pfam" id="PF21088">
    <property type="entry name" value="MS_channel_1st"/>
    <property type="match status" value="1"/>
</dbReference>
<accession>A0A916DV64</accession>
<dbReference type="InterPro" id="IPR006686">
    <property type="entry name" value="MscS_channel_CS"/>
</dbReference>
<dbReference type="InterPro" id="IPR011066">
    <property type="entry name" value="MscS_channel_C_sf"/>
</dbReference>
<dbReference type="InterPro" id="IPR049278">
    <property type="entry name" value="MS_channel_C"/>
</dbReference>
<dbReference type="GO" id="GO:0008381">
    <property type="term" value="F:mechanosensitive monoatomic ion channel activity"/>
    <property type="evidence" value="ECO:0007669"/>
    <property type="project" value="UniProtKB-ARBA"/>
</dbReference>
<evidence type="ECO:0000256" key="7">
    <source>
        <dbReference type="SAM" id="Phobius"/>
    </source>
</evidence>
<evidence type="ECO:0000256" key="5">
    <source>
        <dbReference type="ARBA" id="ARBA00022989"/>
    </source>
</evidence>
<feature type="domain" description="Mechanosensitive ion channel transmembrane helices 2/3" evidence="10">
    <location>
        <begin position="310"/>
        <end position="349"/>
    </location>
</feature>
<keyword evidence="5 7" id="KW-1133">Transmembrane helix</keyword>
<keyword evidence="4 7" id="KW-0812">Transmembrane</keyword>
<dbReference type="PANTHER" id="PTHR30566:SF5">
    <property type="entry name" value="MECHANOSENSITIVE ION CHANNEL PROTEIN 1, MITOCHONDRIAL-RELATED"/>
    <property type="match status" value="1"/>
</dbReference>
<feature type="transmembrane region" description="Helical" evidence="7">
    <location>
        <begin position="182"/>
        <end position="205"/>
    </location>
</feature>
<dbReference type="InterPro" id="IPR006685">
    <property type="entry name" value="MscS_channel_2nd"/>
</dbReference>
<dbReference type="SUPFAM" id="SSF82861">
    <property type="entry name" value="Mechanosensitive channel protein MscS (YggB), transmembrane region"/>
    <property type="match status" value="1"/>
</dbReference>
<evidence type="ECO:0000256" key="6">
    <source>
        <dbReference type="ARBA" id="ARBA00023136"/>
    </source>
</evidence>
<protein>
    <submittedName>
        <fullName evidence="11">Mechanosensitive ion channel family protein</fullName>
    </submittedName>
</protein>
<proteinExistence type="inferred from homology"/>
<dbReference type="PANTHER" id="PTHR30566">
    <property type="entry name" value="YNAI-RELATED MECHANOSENSITIVE ION CHANNEL"/>
    <property type="match status" value="1"/>
</dbReference>
<dbReference type="RefSeq" id="WP_264788502.1">
    <property type="nucleotide sequence ID" value="NZ_AP026867.1"/>
</dbReference>
<name>A0A916DV64_9BACT</name>
<feature type="domain" description="Mechanosensitive ion channel MscS C-terminal" evidence="9">
    <location>
        <begin position="424"/>
        <end position="510"/>
    </location>
</feature>
<evidence type="ECO:0000256" key="3">
    <source>
        <dbReference type="ARBA" id="ARBA00022475"/>
    </source>
</evidence>
<dbReference type="PROSITE" id="PS01246">
    <property type="entry name" value="UPF0003"/>
    <property type="match status" value="1"/>
</dbReference>
<feature type="transmembrane region" description="Helical" evidence="7">
    <location>
        <begin position="226"/>
        <end position="250"/>
    </location>
</feature>
<dbReference type="InterPro" id="IPR010920">
    <property type="entry name" value="LSM_dom_sf"/>
</dbReference>
<comment type="subcellular location">
    <subcellularLocation>
        <location evidence="1">Cell membrane</location>
        <topology evidence="1">Multi-pass membrane protein</topology>
    </subcellularLocation>
</comment>
<keyword evidence="6 7" id="KW-0472">Membrane</keyword>
<dbReference type="AlphaFoldDB" id="A0A916DV64"/>
<evidence type="ECO:0000256" key="1">
    <source>
        <dbReference type="ARBA" id="ARBA00004651"/>
    </source>
</evidence>
<evidence type="ECO:0000313" key="11">
    <source>
        <dbReference type="EMBL" id="BDS13210.1"/>
    </source>
</evidence>
<dbReference type="Pfam" id="PF21082">
    <property type="entry name" value="MS_channel_3rd"/>
    <property type="match status" value="1"/>
</dbReference>
<feature type="domain" description="Mechanosensitive ion channel MscS" evidence="8">
    <location>
        <begin position="350"/>
        <end position="415"/>
    </location>
</feature>
<dbReference type="SUPFAM" id="SSF82689">
    <property type="entry name" value="Mechanosensitive channel protein MscS (YggB), C-terminal domain"/>
    <property type="match status" value="1"/>
</dbReference>
<keyword evidence="3" id="KW-1003">Cell membrane</keyword>
<feature type="transmembrane region" description="Helical" evidence="7">
    <location>
        <begin position="256"/>
        <end position="280"/>
    </location>
</feature>
<evidence type="ECO:0000313" key="12">
    <source>
        <dbReference type="Proteomes" id="UP001060919"/>
    </source>
</evidence>
<dbReference type="EMBL" id="AP026867">
    <property type="protein sequence ID" value="BDS13210.1"/>
    <property type="molecule type" value="Genomic_DNA"/>
</dbReference>
<dbReference type="Pfam" id="PF00924">
    <property type="entry name" value="MS_channel_2nd"/>
    <property type="match status" value="1"/>
</dbReference>
<dbReference type="Gene3D" id="3.30.70.100">
    <property type="match status" value="1"/>
</dbReference>
<evidence type="ECO:0000256" key="2">
    <source>
        <dbReference type="ARBA" id="ARBA00008017"/>
    </source>
</evidence>